<feature type="binding site" evidence="7">
    <location>
        <position position="194"/>
    </location>
    <ligand>
        <name>Mg(2+)</name>
        <dbReference type="ChEBI" id="CHEBI:18420"/>
    </ligand>
</feature>
<dbReference type="GO" id="GO:0016854">
    <property type="term" value="F:racemase and epimerase activity"/>
    <property type="evidence" value="ECO:0007669"/>
    <property type="project" value="UniProtKB-ARBA"/>
</dbReference>
<dbReference type="UniPathway" id="UPA01057">
    <property type="reaction ID" value="UER00165"/>
</dbReference>
<evidence type="ECO:0000256" key="6">
    <source>
        <dbReference type="ARBA" id="ARBA00029491"/>
    </source>
</evidence>
<evidence type="ECO:0000256" key="5">
    <source>
        <dbReference type="ARBA" id="ARBA00023239"/>
    </source>
</evidence>
<feature type="active site" description="Proton donor" evidence="7">
    <location>
        <position position="169"/>
    </location>
</feature>
<reference evidence="10" key="1">
    <citation type="submission" date="2016-10" db="EMBL/GenBank/DDBJ databases">
        <authorList>
            <person name="Varghese N."/>
            <person name="Submissions S."/>
        </authorList>
    </citation>
    <scope>NUCLEOTIDE SEQUENCE [LARGE SCALE GENOMIC DNA]</scope>
    <source>
        <strain evidence="10">CGMCC 1.6199</strain>
    </source>
</reference>
<dbReference type="GO" id="GO:0009234">
    <property type="term" value="P:menaquinone biosynthetic process"/>
    <property type="evidence" value="ECO:0007669"/>
    <property type="project" value="UniProtKB-UniRule"/>
</dbReference>
<dbReference type="Pfam" id="PF02746">
    <property type="entry name" value="MR_MLE_N"/>
    <property type="match status" value="1"/>
</dbReference>
<comment type="catalytic activity">
    <reaction evidence="7">
        <text>(1R,6R)-6-hydroxy-2-succinyl-cyclohexa-2,4-diene-1-carboxylate = 2-succinylbenzoate + H2O</text>
        <dbReference type="Rhea" id="RHEA:10196"/>
        <dbReference type="ChEBI" id="CHEBI:15377"/>
        <dbReference type="ChEBI" id="CHEBI:18325"/>
        <dbReference type="ChEBI" id="CHEBI:58689"/>
        <dbReference type="EC" id="4.2.1.113"/>
    </reaction>
</comment>
<dbReference type="InterPro" id="IPR013342">
    <property type="entry name" value="Mandelate_racemase_C"/>
</dbReference>
<gene>
    <name evidence="7" type="primary">menC</name>
    <name evidence="9" type="ORF">SAMN05216244_2752</name>
</gene>
<evidence type="ECO:0000256" key="2">
    <source>
        <dbReference type="ARBA" id="ARBA00022428"/>
    </source>
</evidence>
<dbReference type="Gene3D" id="3.30.390.10">
    <property type="entry name" value="Enolase-like, N-terminal domain"/>
    <property type="match status" value="1"/>
</dbReference>
<evidence type="ECO:0000313" key="10">
    <source>
        <dbReference type="Proteomes" id="UP000182347"/>
    </source>
</evidence>
<dbReference type="SFLD" id="SFLDG00180">
    <property type="entry name" value="muconate_cycloisomerase"/>
    <property type="match status" value="1"/>
</dbReference>
<feature type="domain" description="Mandelate racemase/muconate lactonizing enzyme C-terminal" evidence="8">
    <location>
        <begin position="148"/>
        <end position="240"/>
    </location>
</feature>
<comment type="similarity">
    <text evidence="7">Belongs to the mandelate racemase/muconate lactonizing enzyme family. MenC type 2 subfamily.</text>
</comment>
<dbReference type="InterPro" id="IPR036849">
    <property type="entry name" value="Enolase-like_C_sf"/>
</dbReference>
<dbReference type="EMBL" id="FNHF01000003">
    <property type="protein sequence ID" value="SDM51731.1"/>
    <property type="molecule type" value="Genomic_DNA"/>
</dbReference>
<keyword evidence="5 7" id="KW-0456">Lyase</keyword>
<sequence>MENEPFYIDKVILHRLVMDLKNPFQTSFGTFSTKDFFIVEAVDGNENSGYGESVAFPVPWYTEETVATTEHVIKDFLLPLLFKEPIRHPDEISSRFSVIRRNNMAKAAVEGAVWDLYAKRQGMSLATALGGEKHRVESGVSIGIQPSVSKLLAVMEHHLEEGYKRIKLKIKPGIDVAVIREVRHHFPDVQLMADANSAYTVQDVDILKQLDEFGLTMIEQPLGHDDIYEHSILQSQLETPICLDESINSLTDARAAVELGSCRVINLKIGRVGGLSETKKIHDFCREKNIPVWCGGMLEAGVGRAHNIAIASLPQFMYPGDISASDRYWHRDIITPPVMLQNGEIAIKDTPGIGHDIDWEALETNRIERQVHRRQ</sequence>
<dbReference type="SFLD" id="SFLDS00001">
    <property type="entry name" value="Enolase"/>
    <property type="match status" value="1"/>
</dbReference>
<comment type="function">
    <text evidence="7">Converts 2-succinyl-6-hydroxy-2,4-cyclohexadiene-1-carboxylate (SHCHC) to 2-succinylbenzoate (OSB).</text>
</comment>
<dbReference type="SMART" id="SM00922">
    <property type="entry name" value="MR_MLE"/>
    <property type="match status" value="1"/>
</dbReference>
<feature type="active site" description="Proton acceptor" evidence="7">
    <location>
        <position position="268"/>
    </location>
</feature>
<dbReference type="AlphaFoldDB" id="A0A1G9TVW3"/>
<dbReference type="GO" id="GO:0000287">
    <property type="term" value="F:magnesium ion binding"/>
    <property type="evidence" value="ECO:0007669"/>
    <property type="project" value="UniProtKB-UniRule"/>
</dbReference>
<comment type="pathway">
    <text evidence="7">Quinol/quinone metabolism; menaquinone biosynthesis.</text>
</comment>
<evidence type="ECO:0000256" key="7">
    <source>
        <dbReference type="HAMAP-Rule" id="MF_01933"/>
    </source>
</evidence>
<dbReference type="STRING" id="482461.SAMN05216244_2752"/>
<dbReference type="InterPro" id="IPR029065">
    <property type="entry name" value="Enolase_C-like"/>
</dbReference>
<dbReference type="HAMAP" id="MF_01933">
    <property type="entry name" value="MenC_2"/>
    <property type="match status" value="1"/>
</dbReference>
<evidence type="ECO:0000256" key="1">
    <source>
        <dbReference type="ARBA" id="ARBA00001968"/>
    </source>
</evidence>
<dbReference type="PANTHER" id="PTHR48073">
    <property type="entry name" value="O-SUCCINYLBENZOATE SYNTHASE-RELATED"/>
    <property type="match status" value="1"/>
</dbReference>
<dbReference type="CDD" id="cd03317">
    <property type="entry name" value="NAAAR"/>
    <property type="match status" value="1"/>
</dbReference>
<dbReference type="InterPro" id="IPR029017">
    <property type="entry name" value="Enolase-like_N"/>
</dbReference>
<name>A0A1G9TVW3_9BACI</name>
<dbReference type="EC" id="4.2.1.113" evidence="6 7"/>
<evidence type="ECO:0000313" key="9">
    <source>
        <dbReference type="EMBL" id="SDM51731.1"/>
    </source>
</evidence>
<dbReference type="InterPro" id="IPR013341">
    <property type="entry name" value="Mandelate_racemase_N_dom"/>
</dbReference>
<evidence type="ECO:0000256" key="4">
    <source>
        <dbReference type="ARBA" id="ARBA00022842"/>
    </source>
</evidence>
<comment type="cofactor">
    <cofactor evidence="1 7">
        <name>a divalent metal cation</name>
        <dbReference type="ChEBI" id="CHEBI:60240"/>
    </cofactor>
</comment>
<dbReference type="UniPathway" id="UPA00079"/>
<organism evidence="9 10">
    <name type="scientific">Sediminibacillus halophilus</name>
    <dbReference type="NCBI Taxonomy" id="482461"/>
    <lineage>
        <taxon>Bacteria</taxon>
        <taxon>Bacillati</taxon>
        <taxon>Bacillota</taxon>
        <taxon>Bacilli</taxon>
        <taxon>Bacillales</taxon>
        <taxon>Bacillaceae</taxon>
        <taxon>Sediminibacillus</taxon>
    </lineage>
</organism>
<dbReference type="InterPro" id="IPR010197">
    <property type="entry name" value="OSBS/NAAAR"/>
</dbReference>
<accession>A0A1G9TVW3</accession>
<dbReference type="SUPFAM" id="SSF51604">
    <property type="entry name" value="Enolase C-terminal domain-like"/>
    <property type="match status" value="1"/>
</dbReference>
<proteinExistence type="inferred from homology"/>
<dbReference type="SUPFAM" id="SSF54826">
    <property type="entry name" value="Enolase N-terminal domain-like"/>
    <property type="match status" value="1"/>
</dbReference>
<keyword evidence="10" id="KW-1185">Reference proteome</keyword>
<dbReference type="PANTHER" id="PTHR48073:SF5">
    <property type="entry name" value="O-SUCCINYLBENZOATE SYNTHASE"/>
    <property type="match status" value="1"/>
</dbReference>
<dbReference type="Proteomes" id="UP000182347">
    <property type="component" value="Unassembled WGS sequence"/>
</dbReference>
<dbReference type="GO" id="GO:0043748">
    <property type="term" value="F:O-succinylbenzoate synthase activity"/>
    <property type="evidence" value="ECO:0007669"/>
    <property type="project" value="UniProtKB-EC"/>
</dbReference>
<dbReference type="Pfam" id="PF13378">
    <property type="entry name" value="MR_MLE_C"/>
    <property type="match status" value="1"/>
</dbReference>
<keyword evidence="3 7" id="KW-0479">Metal-binding</keyword>
<dbReference type="Gene3D" id="3.20.20.120">
    <property type="entry name" value="Enolase-like C-terminal domain"/>
    <property type="match status" value="1"/>
</dbReference>
<feature type="binding site" evidence="7">
    <location>
        <position position="219"/>
    </location>
    <ligand>
        <name>Mg(2+)</name>
        <dbReference type="ChEBI" id="CHEBI:18420"/>
    </ligand>
</feature>
<evidence type="ECO:0000256" key="3">
    <source>
        <dbReference type="ARBA" id="ARBA00022723"/>
    </source>
</evidence>
<comment type="pathway">
    <text evidence="7">Quinol/quinone metabolism; 1,4-dihydroxy-2-naphthoate biosynthesis; 1,4-dihydroxy-2-naphthoate from chorismate: step 4/7.</text>
</comment>
<keyword evidence="2 7" id="KW-0474">Menaquinone biosynthesis</keyword>
<dbReference type="SFLD" id="SFLDF00009">
    <property type="entry name" value="o-succinylbenzoate_synthase"/>
    <property type="match status" value="1"/>
</dbReference>
<protein>
    <recommendedName>
        <fullName evidence="6 7">o-succinylbenzoate synthase</fullName>
        <shortName evidence="7">OSB synthase</shortName>
        <shortName evidence="7">OSBS</shortName>
        <ecNumber evidence="6 7">4.2.1.113</ecNumber>
    </recommendedName>
    <alternativeName>
        <fullName evidence="7">4-(2'-carboxyphenyl)-4-oxybutyric acid synthase</fullName>
    </alternativeName>
    <alternativeName>
        <fullName evidence="7">o-succinylbenzoic acid synthase</fullName>
    </alternativeName>
</protein>
<dbReference type="InterPro" id="IPR047585">
    <property type="entry name" value="MenC"/>
</dbReference>
<keyword evidence="4 7" id="KW-0460">Magnesium</keyword>
<dbReference type="NCBIfam" id="TIGR01928">
    <property type="entry name" value="menC_lowGC_arch"/>
    <property type="match status" value="1"/>
</dbReference>
<feature type="binding site" evidence="7">
    <location>
        <position position="244"/>
    </location>
    <ligand>
        <name>Mg(2+)</name>
        <dbReference type="ChEBI" id="CHEBI:18420"/>
    </ligand>
</feature>
<evidence type="ECO:0000259" key="8">
    <source>
        <dbReference type="SMART" id="SM00922"/>
    </source>
</evidence>